<evidence type="ECO:0000256" key="3">
    <source>
        <dbReference type="SAM" id="MobiDB-lite"/>
    </source>
</evidence>
<dbReference type="STRING" id="123822.B0188_11330"/>
<dbReference type="InterPro" id="IPR010921">
    <property type="entry name" value="Trp_repressor/repl_initiator"/>
</dbReference>
<keyword evidence="2" id="KW-0175">Coiled coil</keyword>
<dbReference type="PANTHER" id="PTHR33795">
    <property type="entry name" value="INSERTION ELEMENT IS150 PROTEIN INSJ"/>
    <property type="match status" value="1"/>
</dbReference>
<protein>
    <submittedName>
        <fullName evidence="5">Helix-turn-helix domain-containing protein</fullName>
    </submittedName>
</protein>
<feature type="domain" description="Insertion element IS150 protein InsJ-like helix-turn-helix" evidence="4">
    <location>
        <begin position="65"/>
        <end position="118"/>
    </location>
</feature>
<dbReference type="InterPro" id="IPR055247">
    <property type="entry name" value="InsJ-like_HTH"/>
</dbReference>
<dbReference type="EMBL" id="MUYB01000070">
    <property type="protein sequence ID" value="OOR98577.1"/>
    <property type="molecule type" value="Genomic_DNA"/>
</dbReference>
<dbReference type="Pfam" id="PF13518">
    <property type="entry name" value="HTH_28"/>
    <property type="match status" value="1"/>
</dbReference>
<accession>A0A1T0ARW9</accession>
<evidence type="ECO:0000313" key="5">
    <source>
        <dbReference type="EMBL" id="OOR98577.1"/>
    </source>
</evidence>
<feature type="region of interest" description="Disordered" evidence="3">
    <location>
        <begin position="111"/>
        <end position="130"/>
    </location>
</feature>
<dbReference type="Proteomes" id="UP000190023">
    <property type="component" value="Unassembled WGS sequence"/>
</dbReference>
<organism evidence="5 6">
    <name type="scientific">[Haemophilus] felis</name>
    <dbReference type="NCBI Taxonomy" id="123822"/>
    <lineage>
        <taxon>Bacteria</taxon>
        <taxon>Pseudomonadati</taxon>
        <taxon>Pseudomonadota</taxon>
        <taxon>Gammaproteobacteria</taxon>
        <taxon>Pasteurellales</taxon>
        <taxon>Pasteurellaceae</taxon>
    </lineage>
</organism>
<dbReference type="GO" id="GO:0043565">
    <property type="term" value="F:sequence-specific DNA binding"/>
    <property type="evidence" value="ECO:0007669"/>
    <property type="project" value="InterPro"/>
</dbReference>
<name>A0A1T0ARW9_9PAST</name>
<comment type="caution">
    <text evidence="5">The sequence shown here is derived from an EMBL/GenBank/DDBJ whole genome shotgun (WGS) entry which is preliminary data.</text>
</comment>
<keyword evidence="6" id="KW-1185">Reference proteome</keyword>
<feature type="compositionally biased region" description="Basic residues" evidence="3">
    <location>
        <begin position="114"/>
        <end position="124"/>
    </location>
</feature>
<evidence type="ECO:0000259" key="4">
    <source>
        <dbReference type="Pfam" id="PF13518"/>
    </source>
</evidence>
<gene>
    <name evidence="5" type="ORF">B0188_11330</name>
</gene>
<dbReference type="Gene3D" id="1.10.10.10">
    <property type="entry name" value="Winged helix-like DNA-binding domain superfamily/Winged helix DNA-binding domain"/>
    <property type="match status" value="1"/>
</dbReference>
<dbReference type="InterPro" id="IPR036388">
    <property type="entry name" value="WH-like_DNA-bd_sf"/>
</dbReference>
<dbReference type="InterPro" id="IPR052057">
    <property type="entry name" value="IS150/IS1296_orfA-like"/>
</dbReference>
<dbReference type="OrthoDB" id="5690554at2"/>
<evidence type="ECO:0000256" key="2">
    <source>
        <dbReference type="SAM" id="Coils"/>
    </source>
</evidence>
<comment type="similarity">
    <text evidence="1">Belongs to the IS150/IS1296 orfA family.</text>
</comment>
<proteinExistence type="inferred from homology"/>
<dbReference type="SUPFAM" id="SSF48295">
    <property type="entry name" value="TrpR-like"/>
    <property type="match status" value="1"/>
</dbReference>
<dbReference type="PANTHER" id="PTHR33795:SF1">
    <property type="entry name" value="INSERTION ELEMENT IS150 PROTEIN INSJ"/>
    <property type="match status" value="1"/>
</dbReference>
<dbReference type="AlphaFoldDB" id="A0A1T0ARW9"/>
<reference evidence="5 6" key="1">
    <citation type="submission" date="2017-02" db="EMBL/GenBank/DDBJ databases">
        <title>Draft genome sequence of Haemophilus felis CCUG 31170 type strain.</title>
        <authorList>
            <person name="Engstrom-Jakobsson H."/>
            <person name="Salva-Serra F."/>
            <person name="Thorell K."/>
            <person name="Gonzales-Siles L."/>
            <person name="Karlsson R."/>
            <person name="Boulund F."/>
            <person name="Engstrand L."/>
            <person name="Kristiansson E."/>
            <person name="Moore E."/>
        </authorList>
    </citation>
    <scope>NUCLEOTIDE SEQUENCE [LARGE SCALE GENOMIC DNA]</scope>
    <source>
        <strain evidence="5 6">CCUG 31170</strain>
    </source>
</reference>
<feature type="coiled-coil region" evidence="2">
    <location>
        <begin position="135"/>
        <end position="172"/>
    </location>
</feature>
<evidence type="ECO:0000256" key="1">
    <source>
        <dbReference type="ARBA" id="ARBA00038232"/>
    </source>
</evidence>
<sequence length="178" mass="20705">MTKYNQLFKQQVIDFYLSHHQNLSLTLRQFGLKSRTVRHGIAQFNYSGSNGLAVLHTKRRYSPEFKLSVVQAVRSGEFTLLEASLHFEISNESVIFQWLKAFEKQGITGLLPKPKGRPSMKPKYAKMPPKPTNRLEELELENLRLRAEVAFLKKLDEIIKRDEAKQRKLSRDYAKASR</sequence>
<evidence type="ECO:0000313" key="6">
    <source>
        <dbReference type="Proteomes" id="UP000190023"/>
    </source>
</evidence>